<dbReference type="PRINTS" id="PR00080">
    <property type="entry name" value="SDRFAMILY"/>
</dbReference>
<dbReference type="STRING" id="84645.A0A498MKE1"/>
<dbReference type="GO" id="GO:0005737">
    <property type="term" value="C:cytoplasm"/>
    <property type="evidence" value="ECO:0007669"/>
    <property type="project" value="TreeGrafter"/>
</dbReference>
<accession>A0A498MKE1</accession>
<feature type="region of interest" description="Disordered" evidence="1">
    <location>
        <begin position="216"/>
        <end position="260"/>
    </location>
</feature>
<proteinExistence type="evidence at protein level"/>
<dbReference type="AlphaFoldDB" id="A0A498MKE1"/>
<dbReference type="CDD" id="cd05325">
    <property type="entry name" value="carb_red_sniffer_like_SDR_c"/>
    <property type="match status" value="2"/>
</dbReference>
<dbReference type="GO" id="GO:0016491">
    <property type="term" value="F:oxidoreductase activity"/>
    <property type="evidence" value="ECO:0007669"/>
    <property type="project" value="TreeGrafter"/>
</dbReference>
<evidence type="ECO:0000313" key="2">
    <source>
        <dbReference type="EMBL" id="RXN19952.1"/>
    </source>
</evidence>
<dbReference type="Proteomes" id="UP000290572">
    <property type="component" value="Unassembled WGS sequence"/>
</dbReference>
<dbReference type="Pfam" id="PF00106">
    <property type="entry name" value="adh_short"/>
    <property type="match status" value="4"/>
</dbReference>
<keyword evidence="3" id="KW-1185">Reference proteome</keyword>
<evidence type="ECO:0000256" key="1">
    <source>
        <dbReference type="SAM" id="MobiDB-lite"/>
    </source>
</evidence>
<organism evidence="2 3">
    <name type="scientific">Labeo rohita</name>
    <name type="common">Indian major carp</name>
    <name type="synonym">Cyprinus rohita</name>
    <dbReference type="NCBI Taxonomy" id="84645"/>
    <lineage>
        <taxon>Eukaryota</taxon>
        <taxon>Metazoa</taxon>
        <taxon>Chordata</taxon>
        <taxon>Craniata</taxon>
        <taxon>Vertebrata</taxon>
        <taxon>Euteleostomi</taxon>
        <taxon>Actinopterygii</taxon>
        <taxon>Neopterygii</taxon>
        <taxon>Teleostei</taxon>
        <taxon>Ostariophysi</taxon>
        <taxon>Cypriniformes</taxon>
        <taxon>Cyprinidae</taxon>
        <taxon>Labeoninae</taxon>
        <taxon>Labeonini</taxon>
        <taxon>Labeo</taxon>
    </lineage>
</organism>
<dbReference type="EMBL" id="QBIY01012656">
    <property type="protein sequence ID" value="RXN19952.1"/>
    <property type="molecule type" value="Genomic_DNA"/>
</dbReference>
<dbReference type="PRINTS" id="PR00081">
    <property type="entry name" value="GDHRDH"/>
</dbReference>
<dbReference type="InterPro" id="IPR002347">
    <property type="entry name" value="SDR_fam"/>
</dbReference>
<protein>
    <submittedName>
        <fullName evidence="2">C-factor-like protein</fullName>
    </submittedName>
</protein>
<dbReference type="InterPro" id="IPR036291">
    <property type="entry name" value="NAD(P)-bd_dom_sf"/>
</dbReference>
<feature type="compositionally biased region" description="Acidic residues" evidence="1">
    <location>
        <begin position="248"/>
        <end position="258"/>
    </location>
</feature>
<dbReference type="SUPFAM" id="SSF51735">
    <property type="entry name" value="NAD(P)-binding Rossmann-fold domains"/>
    <property type="match status" value="5"/>
</dbReference>
<dbReference type="PANTHER" id="PTHR43544">
    <property type="entry name" value="SHORT-CHAIN DEHYDROGENASE/REDUCTASE"/>
    <property type="match status" value="1"/>
</dbReference>
<name>A0A498MKE1_LABRO</name>
<gene>
    <name evidence="2" type="ORF">ROHU_007169</name>
</gene>
<reference evidence="2 3" key="1">
    <citation type="submission" date="2018-03" db="EMBL/GenBank/DDBJ databases">
        <title>Draft genome sequence of Rohu Carp (Labeo rohita).</title>
        <authorList>
            <person name="Das P."/>
            <person name="Kushwaha B."/>
            <person name="Joshi C.G."/>
            <person name="Kumar D."/>
            <person name="Nagpure N.S."/>
            <person name="Sahoo L."/>
            <person name="Das S.P."/>
            <person name="Bit A."/>
            <person name="Patnaik S."/>
            <person name="Meher P.K."/>
            <person name="Jayasankar P."/>
            <person name="Koringa P.G."/>
            <person name="Patel N.V."/>
            <person name="Hinsu A.T."/>
            <person name="Kumar R."/>
            <person name="Pandey M."/>
            <person name="Agarwal S."/>
            <person name="Srivastava S."/>
            <person name="Singh M."/>
            <person name="Iquebal M.A."/>
            <person name="Jaiswal S."/>
            <person name="Angadi U.B."/>
            <person name="Kumar N."/>
            <person name="Raza M."/>
            <person name="Shah T.M."/>
            <person name="Rai A."/>
            <person name="Jena J.K."/>
        </authorList>
    </citation>
    <scope>NUCLEOTIDE SEQUENCE [LARGE SCALE GENOMIC DNA]</scope>
    <source>
        <strain evidence="2">DASCIFA01</strain>
        <tissue evidence="2">Testis</tissue>
    </source>
</reference>
<sequence length="1119" mass="119807">MAAVKACNILITGANRGLGLEMVKQLSESACPKQHIFATCRNPDGPKSEALRELAKKHPSVITIIRLDADDPSSIKESAKKVGSLLGNNGLNLLVNNAAIVARGTIQTSSVEDMKNTFNTNVIGPLLIIREYLPFLQKAAKASGTPGMSSNKAAVINISTVAGSMTRMPTIYSFFPTLPYGVSKAGFNMLTVLAAEELKADEILCMALHPGWVKTELGGDEPAEEQPKESEDQVEAGGGGDQIRGEGMEDQSQDEEESGMFCSPGSCLHYRESVESMLCVIGSLTEKQHGGFLNCTGKHCPGKPDEQRLYHQEGHQRHIFATCRDPDGPKSEALRELVKKHPSVITIIRLDANDPSSVKESAKKVGSLLGNNGLNLLVNNAGIVANGTIQTSCVEDMKNTFNTNVIGPLLIIREYLPYLQIAAKASGTPGMSSKKAAVINISTVAGSMTRMPSIYNHYPTLPYGVSKAGFNMLTVLAAEEFKVDEILCMALHPGWVKTELGGDEATLEPKESVEGMLRVIGSLTEKQHGGFLDYTGETVTCLTVTANNASLHIDKVTTMSIKESAKKVGSLLGNNGLNLLVNNAAIVARGTIQTSSVEDLKNTFNTNVIGPLLIIKEYLPYLQTAAKASGTPGLSCNKAAVINISTVGGSITRMPSLYEQFPVLPYCVSKAGLNMLTVLAAEELKADEILCMALHPGWTLRELAKKHPSVITIIRLDADDPSSVKESAKKVGSLLGNNGLNLLVNNAAILANGNIQTSSVEDMKNTFNTNVIGPLLIIKEYLPYLQTAAKASGIPAMSCNKAAVINISTLGGSITRMPSMYSQFPVFPYCVSKAPLESKESVEGMLRVIGSLTEKQHGGFLDYNGEILPCALVTGANRGLGLEMVKQLLEAQCSKVFAACRDPDGPNSEALRELAKKHPDVVTIVKLDVADPCSIKESAKKVGSLLGRNGLNLLVNNAAVLPQKTMLTATVEDMQNAFNTNVIGPLFVIREYLSYLKTAAKASSKPGMSCDKAAVINISTDSGSMTIMPEIIDPFPFFPYSISKAGLNMLTVYTARDFKADEILCMSLHPGWVKTDMGGGDMALIDTRESVEGMLSVIGSLTEKQNGGFFDYTGKTMPW</sequence>
<dbReference type="PANTHER" id="PTHR43544:SF33">
    <property type="entry name" value="C-FACTOR"/>
    <property type="match status" value="1"/>
</dbReference>
<comment type="caution">
    <text evidence="2">The sequence shown here is derived from an EMBL/GenBank/DDBJ whole genome shotgun (WGS) entry which is preliminary data.</text>
</comment>
<evidence type="ECO:0000313" key="3">
    <source>
        <dbReference type="Proteomes" id="UP000290572"/>
    </source>
</evidence>
<dbReference type="InterPro" id="IPR051468">
    <property type="entry name" value="Fungal_SecMetab_SDRs"/>
</dbReference>
<evidence type="ECO:0007829" key="4">
    <source>
        <dbReference type="PeptideAtlas" id="A0A498MKE1"/>
    </source>
</evidence>
<keyword evidence="4" id="KW-1267">Proteomics identification</keyword>
<dbReference type="Gene3D" id="3.40.50.720">
    <property type="entry name" value="NAD(P)-binding Rossmann-like Domain"/>
    <property type="match status" value="5"/>
</dbReference>